<dbReference type="EMBL" id="MU004354">
    <property type="protein sequence ID" value="KAF2655086.1"/>
    <property type="molecule type" value="Genomic_DNA"/>
</dbReference>
<dbReference type="SUPFAM" id="SSF51735">
    <property type="entry name" value="NAD(P)-binding Rossmann-fold domains"/>
    <property type="match status" value="1"/>
</dbReference>
<sequence>MVYTVLITGASSGLGLAFLKHYASREDTHVIGLDISPFPSNLPGSNSSKISTHTVDITTEDLRRVANLLDTNGSIDLLIHSAGVRGLVPALVQTTQDVSAAETYEVMDKATLMRTLEINTYGTFNVIQIFLPRLAEGAKVVVMSSRMGSIASNTTGGGYAYRASKVAVNAIVRSFAVDVRDTTFLLMHPGRVETGLVGWKEEGAFSVDEVLGDCVSVFERADKGWSGRFVDRWGEDIPW</sequence>
<accession>A0A6A6T5E5</accession>
<gene>
    <name evidence="1" type="ORF">K491DRAFT_716591</name>
</gene>
<dbReference type="PANTHER" id="PTHR45458">
    <property type="entry name" value="SHORT-CHAIN DEHYDROGENASE/REDUCTASE SDR"/>
    <property type="match status" value="1"/>
</dbReference>
<evidence type="ECO:0000313" key="2">
    <source>
        <dbReference type="Proteomes" id="UP000799324"/>
    </source>
</evidence>
<organism evidence="1 2">
    <name type="scientific">Lophiostoma macrostomum CBS 122681</name>
    <dbReference type="NCBI Taxonomy" id="1314788"/>
    <lineage>
        <taxon>Eukaryota</taxon>
        <taxon>Fungi</taxon>
        <taxon>Dikarya</taxon>
        <taxon>Ascomycota</taxon>
        <taxon>Pezizomycotina</taxon>
        <taxon>Dothideomycetes</taxon>
        <taxon>Pleosporomycetidae</taxon>
        <taxon>Pleosporales</taxon>
        <taxon>Lophiostomataceae</taxon>
        <taxon>Lophiostoma</taxon>
    </lineage>
</organism>
<protein>
    <submittedName>
        <fullName evidence="1">NAD(P)-binding protein</fullName>
    </submittedName>
</protein>
<dbReference type="PANTHER" id="PTHR45458:SF1">
    <property type="entry name" value="SHORT CHAIN DEHYDROGENASE"/>
    <property type="match status" value="1"/>
</dbReference>
<dbReference type="PRINTS" id="PR00081">
    <property type="entry name" value="GDHRDH"/>
</dbReference>
<dbReference type="Pfam" id="PF00106">
    <property type="entry name" value="adh_short"/>
    <property type="match status" value="1"/>
</dbReference>
<dbReference type="Proteomes" id="UP000799324">
    <property type="component" value="Unassembled WGS sequence"/>
</dbReference>
<reference evidence="1" key="1">
    <citation type="journal article" date="2020" name="Stud. Mycol.">
        <title>101 Dothideomycetes genomes: a test case for predicting lifestyles and emergence of pathogens.</title>
        <authorList>
            <person name="Haridas S."/>
            <person name="Albert R."/>
            <person name="Binder M."/>
            <person name="Bloem J."/>
            <person name="Labutti K."/>
            <person name="Salamov A."/>
            <person name="Andreopoulos B."/>
            <person name="Baker S."/>
            <person name="Barry K."/>
            <person name="Bills G."/>
            <person name="Bluhm B."/>
            <person name="Cannon C."/>
            <person name="Castanera R."/>
            <person name="Culley D."/>
            <person name="Daum C."/>
            <person name="Ezra D."/>
            <person name="Gonzalez J."/>
            <person name="Henrissat B."/>
            <person name="Kuo A."/>
            <person name="Liang C."/>
            <person name="Lipzen A."/>
            <person name="Lutzoni F."/>
            <person name="Magnuson J."/>
            <person name="Mondo S."/>
            <person name="Nolan M."/>
            <person name="Ohm R."/>
            <person name="Pangilinan J."/>
            <person name="Park H.-J."/>
            <person name="Ramirez L."/>
            <person name="Alfaro M."/>
            <person name="Sun H."/>
            <person name="Tritt A."/>
            <person name="Yoshinaga Y."/>
            <person name="Zwiers L.-H."/>
            <person name="Turgeon B."/>
            <person name="Goodwin S."/>
            <person name="Spatafora J."/>
            <person name="Crous P."/>
            <person name="Grigoriev I."/>
        </authorList>
    </citation>
    <scope>NUCLEOTIDE SEQUENCE</scope>
    <source>
        <strain evidence="1">CBS 122681</strain>
    </source>
</reference>
<dbReference type="AlphaFoldDB" id="A0A6A6T5E5"/>
<dbReference type="InterPro" id="IPR052184">
    <property type="entry name" value="SDR_enzymes"/>
</dbReference>
<dbReference type="OrthoDB" id="5296at2759"/>
<evidence type="ECO:0000313" key="1">
    <source>
        <dbReference type="EMBL" id="KAF2655086.1"/>
    </source>
</evidence>
<dbReference type="InterPro" id="IPR002347">
    <property type="entry name" value="SDR_fam"/>
</dbReference>
<dbReference type="Gene3D" id="3.40.50.720">
    <property type="entry name" value="NAD(P)-binding Rossmann-like Domain"/>
    <property type="match status" value="1"/>
</dbReference>
<name>A0A6A6T5E5_9PLEO</name>
<dbReference type="InterPro" id="IPR036291">
    <property type="entry name" value="NAD(P)-bd_dom_sf"/>
</dbReference>
<proteinExistence type="predicted"/>
<keyword evidence="2" id="KW-1185">Reference proteome</keyword>
<dbReference type="GO" id="GO:0016616">
    <property type="term" value="F:oxidoreductase activity, acting on the CH-OH group of donors, NAD or NADP as acceptor"/>
    <property type="evidence" value="ECO:0007669"/>
    <property type="project" value="TreeGrafter"/>
</dbReference>